<feature type="compositionally biased region" description="Polar residues" evidence="1">
    <location>
        <begin position="127"/>
        <end position="140"/>
    </location>
</feature>
<name>A0A0F4YHY9_RASE3</name>
<dbReference type="AlphaFoldDB" id="A0A0F4YHY9"/>
<gene>
    <name evidence="2" type="ORF">T310_9058</name>
</gene>
<evidence type="ECO:0000313" key="2">
    <source>
        <dbReference type="EMBL" id="KKA17228.1"/>
    </source>
</evidence>
<accession>A0A0F4YHY9</accession>
<dbReference type="RefSeq" id="XP_013323840.1">
    <property type="nucleotide sequence ID" value="XM_013468386.1"/>
</dbReference>
<feature type="compositionally biased region" description="Basic and acidic residues" evidence="1">
    <location>
        <begin position="65"/>
        <end position="76"/>
    </location>
</feature>
<dbReference type="Proteomes" id="UP000053958">
    <property type="component" value="Unassembled WGS sequence"/>
</dbReference>
<feature type="region of interest" description="Disordered" evidence="1">
    <location>
        <begin position="65"/>
        <end position="148"/>
    </location>
</feature>
<feature type="region of interest" description="Disordered" evidence="1">
    <location>
        <begin position="1"/>
        <end position="23"/>
    </location>
</feature>
<reference evidence="2 3" key="1">
    <citation type="submission" date="2015-04" db="EMBL/GenBank/DDBJ databases">
        <authorList>
            <person name="Heijne W.H."/>
            <person name="Fedorova N.D."/>
            <person name="Nierman W.C."/>
            <person name="Vollebregt A.W."/>
            <person name="Zhao Z."/>
            <person name="Wu L."/>
            <person name="Kumar M."/>
            <person name="Stam H."/>
            <person name="van den Berg M.A."/>
            <person name="Pel H.J."/>
        </authorList>
    </citation>
    <scope>NUCLEOTIDE SEQUENCE [LARGE SCALE GENOMIC DNA]</scope>
    <source>
        <strain evidence="2 3">CBS 393.64</strain>
    </source>
</reference>
<proteinExistence type="predicted"/>
<evidence type="ECO:0000313" key="3">
    <source>
        <dbReference type="Proteomes" id="UP000053958"/>
    </source>
</evidence>
<protein>
    <submittedName>
        <fullName evidence="2">Uncharacterized protein</fullName>
    </submittedName>
</protein>
<keyword evidence="3" id="KW-1185">Reference proteome</keyword>
<comment type="caution">
    <text evidence="2">The sequence shown here is derived from an EMBL/GenBank/DDBJ whole genome shotgun (WGS) entry which is preliminary data.</text>
</comment>
<evidence type="ECO:0000256" key="1">
    <source>
        <dbReference type="SAM" id="MobiDB-lite"/>
    </source>
</evidence>
<feature type="non-terminal residue" evidence="2">
    <location>
        <position position="1"/>
    </location>
</feature>
<organism evidence="2 3">
    <name type="scientific">Rasamsonia emersonii (strain ATCC 16479 / CBS 393.64 / IMI 116815)</name>
    <dbReference type="NCBI Taxonomy" id="1408163"/>
    <lineage>
        <taxon>Eukaryota</taxon>
        <taxon>Fungi</taxon>
        <taxon>Dikarya</taxon>
        <taxon>Ascomycota</taxon>
        <taxon>Pezizomycotina</taxon>
        <taxon>Eurotiomycetes</taxon>
        <taxon>Eurotiomycetidae</taxon>
        <taxon>Eurotiales</taxon>
        <taxon>Trichocomaceae</taxon>
        <taxon>Rasamsonia</taxon>
    </lineage>
</organism>
<feature type="compositionally biased region" description="Low complexity" evidence="1">
    <location>
        <begin position="92"/>
        <end position="102"/>
    </location>
</feature>
<dbReference type="GeneID" id="25321087"/>
<sequence length="148" mass="15805">TSGSGDSPGIQCRPWHSAGSRGVSHRTNSVNIIIVDSWLRTAKTYLEMALLTSFAGAVRRYARHGTDVLSRQDRRSKMLAARPDVRRGVGQSTASSRASRASHNGVRWDPPATTARNGADQSVDPPASSSDTKMALQTTGAWAASQEA</sequence>
<dbReference type="EMBL" id="LASV01000688">
    <property type="protein sequence ID" value="KKA17228.1"/>
    <property type="molecule type" value="Genomic_DNA"/>
</dbReference>